<evidence type="ECO:0000256" key="8">
    <source>
        <dbReference type="RuleBase" id="RU004057"/>
    </source>
</evidence>
<dbReference type="GO" id="GO:0005886">
    <property type="term" value="C:plasma membrane"/>
    <property type="evidence" value="ECO:0007669"/>
    <property type="project" value="UniProtKB-SubCell"/>
</dbReference>
<evidence type="ECO:0000313" key="12">
    <source>
        <dbReference type="Proteomes" id="UP000217895"/>
    </source>
</evidence>
<feature type="transmembrane region" description="Helical" evidence="9">
    <location>
        <begin position="157"/>
        <end position="182"/>
    </location>
</feature>
<evidence type="ECO:0000256" key="7">
    <source>
        <dbReference type="ARBA" id="ARBA00023136"/>
    </source>
</evidence>
<evidence type="ECO:0000259" key="10">
    <source>
        <dbReference type="Pfam" id="PF01618"/>
    </source>
</evidence>
<proteinExistence type="inferred from homology"/>
<protein>
    <submittedName>
        <fullName evidence="11">Transporter MotA/TolQ/ExbB proton channel family protein</fullName>
    </submittedName>
</protein>
<evidence type="ECO:0000256" key="1">
    <source>
        <dbReference type="ARBA" id="ARBA00004651"/>
    </source>
</evidence>
<sequence length="217" mass="23574">MSTLLDLAAKGGPVMIPMTGLSVLTIACALERAWFWWHVLRGEDRLAHQILAAAESDLNQARSIAESASEIAIARFLYAALKLDRPEPETFRLALEAASDREFVKMHKGDKLLETVIAMAPLLGLLGTVTGLIVTFFNLKIGGSGSAVDTSKAALGIAEALITTAAGMIVAIVALAIFRVCVALQAKQMDYFAEIGSELELTYRQVWYNRSHLRNEI</sequence>
<evidence type="ECO:0000313" key="11">
    <source>
        <dbReference type="EMBL" id="BAY54352.1"/>
    </source>
</evidence>
<dbReference type="InterPro" id="IPR050790">
    <property type="entry name" value="ExbB/TolQ_transport"/>
</dbReference>
<keyword evidence="12" id="KW-1185">Reference proteome</keyword>
<keyword evidence="5 8" id="KW-0653">Protein transport</keyword>
<dbReference type="InterPro" id="IPR002898">
    <property type="entry name" value="MotA_ExbB_proton_chnl"/>
</dbReference>
<keyword evidence="7 9" id="KW-0472">Membrane</keyword>
<feature type="transmembrane region" description="Helical" evidence="9">
    <location>
        <begin position="115"/>
        <end position="137"/>
    </location>
</feature>
<dbReference type="PANTHER" id="PTHR30625">
    <property type="entry name" value="PROTEIN TOLQ"/>
    <property type="match status" value="1"/>
</dbReference>
<dbReference type="PANTHER" id="PTHR30625:SF15">
    <property type="entry name" value="BIOPOLYMER TRANSPORT PROTEIN EXBB"/>
    <property type="match status" value="1"/>
</dbReference>
<evidence type="ECO:0000256" key="4">
    <source>
        <dbReference type="ARBA" id="ARBA00022692"/>
    </source>
</evidence>
<dbReference type="AlphaFoldDB" id="A0A1Z4JC72"/>
<evidence type="ECO:0000256" key="5">
    <source>
        <dbReference type="ARBA" id="ARBA00022927"/>
    </source>
</evidence>
<keyword evidence="2 8" id="KW-0813">Transport</keyword>
<evidence type="ECO:0000256" key="9">
    <source>
        <dbReference type="SAM" id="Phobius"/>
    </source>
</evidence>
<evidence type="ECO:0000256" key="3">
    <source>
        <dbReference type="ARBA" id="ARBA00022475"/>
    </source>
</evidence>
<accession>A0A1Z4JC72</accession>
<keyword evidence="4 9" id="KW-0812">Transmembrane</keyword>
<feature type="transmembrane region" description="Helical" evidence="9">
    <location>
        <begin position="14"/>
        <end position="35"/>
    </location>
</feature>
<comment type="subcellular location">
    <subcellularLocation>
        <location evidence="1">Cell membrane</location>
        <topology evidence="1">Multi-pass membrane protein</topology>
    </subcellularLocation>
    <subcellularLocation>
        <location evidence="8">Membrane</location>
        <topology evidence="8">Multi-pass membrane protein</topology>
    </subcellularLocation>
</comment>
<dbReference type="GO" id="GO:0017038">
    <property type="term" value="P:protein import"/>
    <property type="evidence" value="ECO:0007669"/>
    <property type="project" value="TreeGrafter"/>
</dbReference>
<keyword evidence="6 9" id="KW-1133">Transmembrane helix</keyword>
<gene>
    <name evidence="11" type="ORF">NIES2135_11690</name>
</gene>
<evidence type="ECO:0000256" key="6">
    <source>
        <dbReference type="ARBA" id="ARBA00022989"/>
    </source>
</evidence>
<name>A0A1Z4JC72_LEPBY</name>
<evidence type="ECO:0000256" key="2">
    <source>
        <dbReference type="ARBA" id="ARBA00022448"/>
    </source>
</evidence>
<dbReference type="EMBL" id="AP018203">
    <property type="protein sequence ID" value="BAY54352.1"/>
    <property type="molecule type" value="Genomic_DNA"/>
</dbReference>
<organism evidence="11 12">
    <name type="scientific">Leptolyngbya boryana NIES-2135</name>
    <dbReference type="NCBI Taxonomy" id="1973484"/>
    <lineage>
        <taxon>Bacteria</taxon>
        <taxon>Bacillati</taxon>
        <taxon>Cyanobacteriota</taxon>
        <taxon>Cyanophyceae</taxon>
        <taxon>Leptolyngbyales</taxon>
        <taxon>Leptolyngbyaceae</taxon>
        <taxon>Leptolyngbya group</taxon>
        <taxon>Leptolyngbya</taxon>
    </lineage>
</organism>
<dbReference type="Proteomes" id="UP000217895">
    <property type="component" value="Chromosome"/>
</dbReference>
<dbReference type="Pfam" id="PF01618">
    <property type="entry name" value="MotA_ExbB"/>
    <property type="match status" value="1"/>
</dbReference>
<reference evidence="11 12" key="1">
    <citation type="submission" date="2017-06" db="EMBL/GenBank/DDBJ databases">
        <title>Genome sequencing of cyanobaciteial culture collection at National Institute for Environmental Studies (NIES).</title>
        <authorList>
            <person name="Hirose Y."/>
            <person name="Shimura Y."/>
            <person name="Fujisawa T."/>
            <person name="Nakamura Y."/>
            <person name="Kawachi M."/>
        </authorList>
    </citation>
    <scope>NUCLEOTIDE SEQUENCE [LARGE SCALE GENOMIC DNA]</scope>
    <source>
        <strain evidence="11 12">NIES-2135</strain>
    </source>
</reference>
<feature type="domain" description="MotA/TolQ/ExbB proton channel" evidence="10">
    <location>
        <begin position="72"/>
        <end position="192"/>
    </location>
</feature>
<keyword evidence="3" id="KW-1003">Cell membrane</keyword>
<comment type="similarity">
    <text evidence="8">Belongs to the exbB/tolQ family.</text>
</comment>